<dbReference type="SUPFAM" id="SSF50156">
    <property type="entry name" value="PDZ domain-like"/>
    <property type="match status" value="1"/>
</dbReference>
<dbReference type="OrthoDB" id="6022711at2759"/>
<name>A0A6A4YVJ7_9STRA</name>
<accession>A0A6A4YVJ7</accession>
<evidence type="ECO:0000259" key="2">
    <source>
        <dbReference type="PROSITE" id="PS50106"/>
    </source>
</evidence>
<dbReference type="InterPro" id="IPR036034">
    <property type="entry name" value="PDZ_sf"/>
</dbReference>
<sequence>MEYNVTWGDGTLGLTLRPDLGEDMPPVVGRITRDDSAAALAGVAVGHMLVSVNGIETARRGYASIVHMLKTIPRPCTLRFRIPKSLVPNRHSDGGTISRDQPSRRGLERQRTMAVDGSDSAMQYYQRSDSQQLHRQGSTHERTSQHSDRGSSHRGSGGSSSRHSHLPPTNGSFNSTTSSIPEVVYAPPPPAPVDVPVAAPPPSSSSGRPKKETYTVEWLEGPLGMIFRPDDLDCHIPCIRKITGKGLGTRGIDRARVGDILLDINGTSTKAIGFRASISTLKSLDKPAILKFKRMRRRVSSRRREDPNGTTTPAPVVVQDAAPAPPVSAP</sequence>
<feature type="region of interest" description="Disordered" evidence="1">
    <location>
        <begin position="295"/>
        <end position="330"/>
    </location>
</feature>
<reference evidence="3" key="1">
    <citation type="submission" date="2019-06" db="EMBL/GenBank/DDBJ databases">
        <title>Genomics analysis of Aphanomyces spp. identifies a new class of oomycete effector associated with host adaptation.</title>
        <authorList>
            <person name="Gaulin E."/>
        </authorList>
    </citation>
    <scope>NUCLEOTIDE SEQUENCE</scope>
    <source>
        <strain evidence="3">CBS 578.67</strain>
    </source>
</reference>
<feature type="compositionally biased region" description="Basic and acidic residues" evidence="1">
    <location>
        <begin position="138"/>
        <end position="151"/>
    </location>
</feature>
<feature type="domain" description="PDZ" evidence="2">
    <location>
        <begin position="10"/>
        <end position="84"/>
    </location>
</feature>
<gene>
    <name evidence="3" type="ORF">As57867_009082</name>
</gene>
<protein>
    <recommendedName>
        <fullName evidence="2">PDZ domain-containing protein</fullName>
    </recommendedName>
</protein>
<evidence type="ECO:0000256" key="1">
    <source>
        <dbReference type="SAM" id="MobiDB-lite"/>
    </source>
</evidence>
<comment type="caution">
    <text evidence="3">The sequence shown here is derived from an EMBL/GenBank/DDBJ whole genome shotgun (WGS) entry which is preliminary data.</text>
</comment>
<dbReference type="AlphaFoldDB" id="A0A6A4YVJ7"/>
<dbReference type="EMBL" id="VJMH01005128">
    <property type="protein sequence ID" value="KAF0700305.1"/>
    <property type="molecule type" value="Genomic_DNA"/>
</dbReference>
<feature type="compositionally biased region" description="Low complexity" evidence="1">
    <location>
        <begin position="313"/>
        <end position="322"/>
    </location>
</feature>
<feature type="region of interest" description="Disordered" evidence="1">
    <location>
        <begin position="86"/>
        <end position="213"/>
    </location>
</feature>
<feature type="compositionally biased region" description="Basic and acidic residues" evidence="1">
    <location>
        <begin position="101"/>
        <end position="111"/>
    </location>
</feature>
<proteinExistence type="predicted"/>
<feature type="non-terminal residue" evidence="3">
    <location>
        <position position="330"/>
    </location>
</feature>
<feature type="compositionally biased region" description="Polar residues" evidence="1">
    <location>
        <begin position="167"/>
        <end position="180"/>
    </location>
</feature>
<organism evidence="3">
    <name type="scientific">Aphanomyces stellatus</name>
    <dbReference type="NCBI Taxonomy" id="120398"/>
    <lineage>
        <taxon>Eukaryota</taxon>
        <taxon>Sar</taxon>
        <taxon>Stramenopiles</taxon>
        <taxon>Oomycota</taxon>
        <taxon>Saprolegniomycetes</taxon>
        <taxon>Saprolegniales</taxon>
        <taxon>Verrucalvaceae</taxon>
        <taxon>Aphanomyces</taxon>
    </lineage>
</organism>
<dbReference type="Gene3D" id="2.30.42.10">
    <property type="match status" value="1"/>
</dbReference>
<dbReference type="SMART" id="SM00228">
    <property type="entry name" value="PDZ"/>
    <property type="match status" value="2"/>
</dbReference>
<dbReference type="InterPro" id="IPR001478">
    <property type="entry name" value="PDZ"/>
</dbReference>
<evidence type="ECO:0000313" key="3">
    <source>
        <dbReference type="EMBL" id="KAF0700305.1"/>
    </source>
</evidence>
<dbReference type="PROSITE" id="PS50106">
    <property type="entry name" value="PDZ"/>
    <property type="match status" value="1"/>
</dbReference>
<feature type="compositionally biased region" description="Pro residues" evidence="1">
    <location>
        <begin position="186"/>
        <end position="203"/>
    </location>
</feature>
<dbReference type="Pfam" id="PF00595">
    <property type="entry name" value="PDZ"/>
    <property type="match status" value="1"/>
</dbReference>
<feature type="compositionally biased region" description="Polar residues" evidence="1">
    <location>
        <begin position="120"/>
        <end position="136"/>
    </location>
</feature>